<gene>
    <name evidence="1" type="ORF">RRG08_002504</name>
</gene>
<dbReference type="EMBL" id="JAWDGP010002483">
    <property type="protein sequence ID" value="KAK3782874.1"/>
    <property type="molecule type" value="Genomic_DNA"/>
</dbReference>
<comment type="caution">
    <text evidence="1">The sequence shown here is derived from an EMBL/GenBank/DDBJ whole genome shotgun (WGS) entry which is preliminary data.</text>
</comment>
<keyword evidence="2" id="KW-1185">Reference proteome</keyword>
<reference evidence="1" key="1">
    <citation type="journal article" date="2023" name="G3 (Bethesda)">
        <title>A reference genome for the long-term kleptoplast-retaining sea slug Elysia crispata morphotype clarki.</title>
        <authorList>
            <person name="Eastman K.E."/>
            <person name="Pendleton A.L."/>
            <person name="Shaikh M.A."/>
            <person name="Suttiyut T."/>
            <person name="Ogas R."/>
            <person name="Tomko P."/>
            <person name="Gavelis G."/>
            <person name="Widhalm J.R."/>
            <person name="Wisecaver J.H."/>
        </authorList>
    </citation>
    <scope>NUCLEOTIDE SEQUENCE</scope>
    <source>
        <strain evidence="1">ECLA1</strain>
    </source>
</reference>
<evidence type="ECO:0000313" key="2">
    <source>
        <dbReference type="Proteomes" id="UP001283361"/>
    </source>
</evidence>
<proteinExistence type="predicted"/>
<sequence>MTVVSVFAFDLFMLTKRKCQSPHVAKGEKAIYNGWNGTIIPTGGSVIPKVKLNSTGAGGDGGRKNF</sequence>
<organism evidence="1 2">
    <name type="scientific">Elysia crispata</name>
    <name type="common">lettuce slug</name>
    <dbReference type="NCBI Taxonomy" id="231223"/>
    <lineage>
        <taxon>Eukaryota</taxon>
        <taxon>Metazoa</taxon>
        <taxon>Spiralia</taxon>
        <taxon>Lophotrochozoa</taxon>
        <taxon>Mollusca</taxon>
        <taxon>Gastropoda</taxon>
        <taxon>Heterobranchia</taxon>
        <taxon>Euthyneura</taxon>
        <taxon>Panpulmonata</taxon>
        <taxon>Sacoglossa</taxon>
        <taxon>Placobranchoidea</taxon>
        <taxon>Plakobranchidae</taxon>
        <taxon>Elysia</taxon>
    </lineage>
</organism>
<accession>A0AAE1A7V1</accession>
<protein>
    <submittedName>
        <fullName evidence="1">Uncharacterized protein</fullName>
    </submittedName>
</protein>
<dbReference type="AlphaFoldDB" id="A0AAE1A7V1"/>
<dbReference type="Proteomes" id="UP001283361">
    <property type="component" value="Unassembled WGS sequence"/>
</dbReference>
<evidence type="ECO:0000313" key="1">
    <source>
        <dbReference type="EMBL" id="KAK3782874.1"/>
    </source>
</evidence>
<name>A0AAE1A7V1_9GAST</name>